<dbReference type="PATRIC" id="fig|889378.3.peg.2230"/>
<dbReference type="PANTHER" id="PTHR30146">
    <property type="entry name" value="LACI-RELATED TRANSCRIPTIONAL REPRESSOR"/>
    <property type="match status" value="1"/>
</dbReference>
<dbReference type="Pfam" id="PF00356">
    <property type="entry name" value="LacI"/>
    <property type="match status" value="1"/>
</dbReference>
<dbReference type="PROSITE" id="PS50932">
    <property type="entry name" value="HTH_LACI_2"/>
    <property type="match status" value="1"/>
</dbReference>
<dbReference type="RefSeq" id="WP_014456272.1">
    <property type="nucleotide sequence ID" value="NC_017098.1"/>
</dbReference>
<keyword evidence="3" id="KW-0804">Transcription</keyword>
<dbReference type="GO" id="GO:0000976">
    <property type="term" value="F:transcription cis-regulatory region binding"/>
    <property type="evidence" value="ECO:0007669"/>
    <property type="project" value="TreeGrafter"/>
</dbReference>
<keyword evidence="1" id="KW-0805">Transcription regulation</keyword>
<dbReference type="GO" id="GO:0003700">
    <property type="term" value="F:DNA-binding transcription factor activity"/>
    <property type="evidence" value="ECO:0007669"/>
    <property type="project" value="TreeGrafter"/>
</dbReference>
<evidence type="ECO:0000256" key="3">
    <source>
        <dbReference type="ARBA" id="ARBA00023163"/>
    </source>
</evidence>
<proteinExistence type="predicted"/>
<dbReference type="Gene3D" id="3.40.50.2300">
    <property type="match status" value="2"/>
</dbReference>
<dbReference type="PRINTS" id="PR00036">
    <property type="entry name" value="HTHLACI"/>
</dbReference>
<dbReference type="PANTHER" id="PTHR30146:SF109">
    <property type="entry name" value="HTH-TYPE TRANSCRIPTIONAL REGULATOR GALS"/>
    <property type="match status" value="1"/>
</dbReference>
<dbReference type="SUPFAM" id="SSF47413">
    <property type="entry name" value="lambda repressor-like DNA-binding domains"/>
    <property type="match status" value="1"/>
</dbReference>
<feature type="domain" description="HTH lacI-type" evidence="4">
    <location>
        <begin position="5"/>
        <end position="59"/>
    </location>
</feature>
<dbReference type="AlphaFoldDB" id="H9UL96"/>
<dbReference type="PROSITE" id="PS00356">
    <property type="entry name" value="HTH_LACI_1"/>
    <property type="match status" value="1"/>
</dbReference>
<keyword evidence="6" id="KW-1185">Reference proteome</keyword>
<dbReference type="eggNOG" id="COG1609">
    <property type="taxonomic scope" value="Bacteria"/>
</dbReference>
<dbReference type="InterPro" id="IPR000843">
    <property type="entry name" value="HTH_LacI"/>
</dbReference>
<gene>
    <name evidence="5" type="ordered locus">Spiaf_2253</name>
</gene>
<dbReference type="HOGENOM" id="CLU_037628_6_1_12"/>
<reference evidence="6" key="1">
    <citation type="journal article" date="2013" name="Stand. Genomic Sci.">
        <title>Complete genome sequence of the halophilic bacterium Spirochaeta africana type strain (Z-7692(T)) from the alkaline Lake Magadi in the East African Rift.</title>
        <authorList>
            <person name="Liolos K."/>
            <person name="Abt B."/>
            <person name="Scheuner C."/>
            <person name="Teshima H."/>
            <person name="Held B."/>
            <person name="Lapidus A."/>
            <person name="Nolan M."/>
            <person name="Lucas S."/>
            <person name="Deshpande S."/>
            <person name="Cheng J.F."/>
            <person name="Tapia R."/>
            <person name="Goodwin L.A."/>
            <person name="Pitluck S."/>
            <person name="Pagani I."/>
            <person name="Ivanova N."/>
            <person name="Mavromatis K."/>
            <person name="Mikhailova N."/>
            <person name="Huntemann M."/>
            <person name="Pati A."/>
            <person name="Chen A."/>
            <person name="Palaniappan K."/>
            <person name="Land M."/>
            <person name="Rohde M."/>
            <person name="Tindall B.J."/>
            <person name="Detter J.C."/>
            <person name="Goker M."/>
            <person name="Bristow J."/>
            <person name="Eisen J.A."/>
            <person name="Markowitz V."/>
            <person name="Hugenholtz P."/>
            <person name="Woyke T."/>
            <person name="Klenk H.P."/>
            <person name="Kyrpides N.C."/>
        </authorList>
    </citation>
    <scope>NUCLEOTIDE SEQUENCE</scope>
    <source>
        <strain evidence="6">ATCC 700263 / DSM 8902 / Z-7692</strain>
    </source>
</reference>
<dbReference type="Proteomes" id="UP000007383">
    <property type="component" value="Chromosome"/>
</dbReference>
<keyword evidence="2" id="KW-0238">DNA-binding</keyword>
<dbReference type="InterPro" id="IPR010982">
    <property type="entry name" value="Lambda_DNA-bd_dom_sf"/>
</dbReference>
<name>H9UL96_SPIAZ</name>
<sequence>MPQRVTIKDIALQAGVGTSTVSRVLNGDPLVKESTRRKVLDICAKMHYVPSESARMLVQGKGRRNTVALLLPTIAHQYFYEIISSLQKVLSGSGQYAMVFNTHHGDESVVHHIIAMHMSAVVVLGDSQLSDAEKELLRLHHIHLLYVDRYEPQAHCITYNNHTGGALAAEYLIERGCSRVLMIGIVERTQQQHDRFSSFRRRFEELAPTGSCADLYAALEEDSYTVTRHLLHGSPEIDGIFYFSDLMAYGGLQARRDTNTCISIIGYDDIFPSQFMELTTVAQPPAELGRRAADLLLELLAASDEQVGQLELQQVCLEPYLVQRSQ</sequence>
<organism evidence="5 6">
    <name type="scientific">Spirochaeta africana (strain ATCC 700263 / DSM 8902 / Z-7692)</name>
    <dbReference type="NCBI Taxonomy" id="889378"/>
    <lineage>
        <taxon>Bacteria</taxon>
        <taxon>Pseudomonadati</taxon>
        <taxon>Spirochaetota</taxon>
        <taxon>Spirochaetia</taxon>
        <taxon>Spirochaetales</taxon>
        <taxon>Spirochaetaceae</taxon>
        <taxon>Spirochaeta</taxon>
    </lineage>
</organism>
<evidence type="ECO:0000256" key="2">
    <source>
        <dbReference type="ARBA" id="ARBA00023125"/>
    </source>
</evidence>
<dbReference type="Gene3D" id="1.10.260.40">
    <property type="entry name" value="lambda repressor-like DNA-binding domains"/>
    <property type="match status" value="1"/>
</dbReference>
<evidence type="ECO:0000256" key="1">
    <source>
        <dbReference type="ARBA" id="ARBA00023015"/>
    </source>
</evidence>
<accession>H9UL96</accession>
<dbReference type="STRING" id="889378.Spiaf_2253"/>
<dbReference type="CDD" id="cd01392">
    <property type="entry name" value="HTH_LacI"/>
    <property type="match status" value="1"/>
</dbReference>
<evidence type="ECO:0000259" key="4">
    <source>
        <dbReference type="PROSITE" id="PS50932"/>
    </source>
</evidence>
<dbReference type="EMBL" id="CP003282">
    <property type="protein sequence ID" value="AFG38289.1"/>
    <property type="molecule type" value="Genomic_DNA"/>
</dbReference>
<protein>
    <submittedName>
        <fullName evidence="5">Transcriptional regulator</fullName>
    </submittedName>
</protein>
<dbReference type="KEGG" id="sfc:Spiaf_2253"/>
<dbReference type="SMART" id="SM00354">
    <property type="entry name" value="HTH_LACI"/>
    <property type="match status" value="1"/>
</dbReference>
<evidence type="ECO:0000313" key="6">
    <source>
        <dbReference type="Proteomes" id="UP000007383"/>
    </source>
</evidence>
<evidence type="ECO:0000313" key="5">
    <source>
        <dbReference type="EMBL" id="AFG38289.1"/>
    </source>
</evidence>
<dbReference type="InterPro" id="IPR046335">
    <property type="entry name" value="LacI/GalR-like_sensor"/>
</dbReference>
<dbReference type="SUPFAM" id="SSF53822">
    <property type="entry name" value="Periplasmic binding protein-like I"/>
    <property type="match status" value="1"/>
</dbReference>
<dbReference type="Pfam" id="PF13377">
    <property type="entry name" value="Peripla_BP_3"/>
    <property type="match status" value="1"/>
</dbReference>
<dbReference type="InterPro" id="IPR028082">
    <property type="entry name" value="Peripla_BP_I"/>
</dbReference>